<proteinExistence type="predicted"/>
<accession>A0AAW1XBC9</accession>
<keyword evidence="9" id="KW-1185">Reference proteome</keyword>
<keyword evidence="4" id="KW-0805">Transcription regulation</keyword>
<evidence type="ECO:0000256" key="4">
    <source>
        <dbReference type="ARBA" id="ARBA00023015"/>
    </source>
</evidence>
<keyword evidence="1" id="KW-0479">Metal-binding</keyword>
<evidence type="ECO:0000259" key="7">
    <source>
        <dbReference type="Pfam" id="PF23121"/>
    </source>
</evidence>
<protein>
    <recommendedName>
        <fullName evidence="7">AIPP2-like SPOC-like domain-containing protein</fullName>
    </recommendedName>
</protein>
<dbReference type="AlphaFoldDB" id="A0AAW1XBC9"/>
<evidence type="ECO:0000256" key="5">
    <source>
        <dbReference type="ARBA" id="ARBA00023163"/>
    </source>
</evidence>
<dbReference type="InterPro" id="IPR011011">
    <property type="entry name" value="Znf_FYVE_PHD"/>
</dbReference>
<dbReference type="InterPro" id="IPR049914">
    <property type="entry name" value="PHD1-3/5-6"/>
</dbReference>
<dbReference type="GO" id="GO:0140566">
    <property type="term" value="F:histone reader activity"/>
    <property type="evidence" value="ECO:0007669"/>
    <property type="project" value="InterPro"/>
</dbReference>
<evidence type="ECO:0000256" key="3">
    <source>
        <dbReference type="ARBA" id="ARBA00022833"/>
    </source>
</evidence>
<dbReference type="PANTHER" id="PTHR33304:SF36">
    <property type="entry name" value="GB|AAF26970.1-RELATED"/>
    <property type="match status" value="1"/>
</dbReference>
<dbReference type="GO" id="GO:0008270">
    <property type="term" value="F:zinc ion binding"/>
    <property type="evidence" value="ECO:0007669"/>
    <property type="project" value="UniProtKB-KW"/>
</dbReference>
<evidence type="ECO:0000256" key="6">
    <source>
        <dbReference type="SAM" id="MobiDB-lite"/>
    </source>
</evidence>
<sequence length="355" mass="39947">MCISSTFQDKPCDICAGFNDQGIAFEEVIITCSKCRIAREHVYCMRVNPSSVEDWDPHNWVCESCEQGNGMLSQKSSIKEDTLESSAVRGHYDRRHSAGPSRSCKDSGWQAHSKRQKPVVNGKVRFITNEEVRRLSLADMPQNTAFGYKIGTPKSPVSRVKANPSIICAEIAMPRGHDRPPKMQSISKLNQQACQNLKHSQGGNTSAAEHNHSHDEERDLLNMFPCLHLYRSSLPALHATWKGGFIIFDAETPAEFLGGFQARSPCTVYCKAYEVSHKMPPVLWANLLPRLLLWADPFQDECPDLRDVGLYFFPDDNIAGSSETYALLFEVRNTQNSVMRIYFDGVDVVDLLRIC</sequence>
<organism evidence="8 9">
    <name type="scientific">Rubus argutus</name>
    <name type="common">Southern blackberry</name>
    <dbReference type="NCBI Taxonomy" id="59490"/>
    <lineage>
        <taxon>Eukaryota</taxon>
        <taxon>Viridiplantae</taxon>
        <taxon>Streptophyta</taxon>
        <taxon>Embryophyta</taxon>
        <taxon>Tracheophyta</taxon>
        <taxon>Spermatophyta</taxon>
        <taxon>Magnoliopsida</taxon>
        <taxon>eudicotyledons</taxon>
        <taxon>Gunneridae</taxon>
        <taxon>Pentapetalae</taxon>
        <taxon>rosids</taxon>
        <taxon>fabids</taxon>
        <taxon>Rosales</taxon>
        <taxon>Rosaceae</taxon>
        <taxon>Rosoideae</taxon>
        <taxon>Rosoideae incertae sedis</taxon>
        <taxon>Rubus</taxon>
    </lineage>
</organism>
<feature type="domain" description="AIPP2-like SPOC-like" evidence="7">
    <location>
        <begin position="241"/>
        <end position="347"/>
    </location>
</feature>
<keyword evidence="5" id="KW-0804">Transcription</keyword>
<dbReference type="GO" id="GO:0034244">
    <property type="term" value="P:negative regulation of transcription elongation by RNA polymerase II"/>
    <property type="evidence" value="ECO:0007669"/>
    <property type="project" value="InterPro"/>
</dbReference>
<keyword evidence="2" id="KW-0863">Zinc-finger</keyword>
<dbReference type="InterPro" id="IPR013083">
    <property type="entry name" value="Znf_RING/FYVE/PHD"/>
</dbReference>
<evidence type="ECO:0000256" key="2">
    <source>
        <dbReference type="ARBA" id="ARBA00022771"/>
    </source>
</evidence>
<evidence type="ECO:0000313" key="8">
    <source>
        <dbReference type="EMBL" id="KAK9933163.1"/>
    </source>
</evidence>
<evidence type="ECO:0000256" key="1">
    <source>
        <dbReference type="ARBA" id="ARBA00022723"/>
    </source>
</evidence>
<evidence type="ECO:0000313" key="9">
    <source>
        <dbReference type="Proteomes" id="UP001457282"/>
    </source>
</evidence>
<dbReference type="InterPro" id="IPR056280">
    <property type="entry name" value="AIPP2-like_SPOC"/>
</dbReference>
<dbReference type="Pfam" id="PF23121">
    <property type="entry name" value="SPOC_AIPP2"/>
    <property type="match status" value="1"/>
</dbReference>
<dbReference type="PANTHER" id="PTHR33304">
    <property type="match status" value="1"/>
</dbReference>
<dbReference type="Gene3D" id="3.30.40.10">
    <property type="entry name" value="Zinc/RING finger domain, C3HC4 (zinc finger)"/>
    <property type="match status" value="1"/>
</dbReference>
<feature type="region of interest" description="Disordered" evidence="6">
    <location>
        <begin position="75"/>
        <end position="116"/>
    </location>
</feature>
<dbReference type="Proteomes" id="UP001457282">
    <property type="component" value="Unassembled WGS sequence"/>
</dbReference>
<name>A0AAW1XBC9_RUBAR</name>
<reference evidence="8 9" key="1">
    <citation type="journal article" date="2023" name="G3 (Bethesda)">
        <title>A chromosome-length genome assembly and annotation of blackberry (Rubus argutus, cv. 'Hillquist').</title>
        <authorList>
            <person name="Bruna T."/>
            <person name="Aryal R."/>
            <person name="Dudchenko O."/>
            <person name="Sargent D.J."/>
            <person name="Mead D."/>
            <person name="Buti M."/>
            <person name="Cavallini A."/>
            <person name="Hytonen T."/>
            <person name="Andres J."/>
            <person name="Pham M."/>
            <person name="Weisz D."/>
            <person name="Mascagni F."/>
            <person name="Usai G."/>
            <person name="Natali L."/>
            <person name="Bassil N."/>
            <person name="Fernandez G.E."/>
            <person name="Lomsadze A."/>
            <person name="Armour M."/>
            <person name="Olukolu B."/>
            <person name="Poorten T."/>
            <person name="Britton C."/>
            <person name="Davik J."/>
            <person name="Ashrafi H."/>
            <person name="Aiden E.L."/>
            <person name="Borodovsky M."/>
            <person name="Worthington M."/>
        </authorList>
    </citation>
    <scope>NUCLEOTIDE SEQUENCE [LARGE SCALE GENOMIC DNA]</scope>
    <source>
        <strain evidence="8">PI 553951</strain>
    </source>
</reference>
<dbReference type="EMBL" id="JBEDUW010000004">
    <property type="protein sequence ID" value="KAK9933163.1"/>
    <property type="molecule type" value="Genomic_DNA"/>
</dbReference>
<gene>
    <name evidence="8" type="ORF">M0R45_020368</name>
</gene>
<keyword evidence="3" id="KW-0862">Zinc</keyword>
<dbReference type="SUPFAM" id="SSF57903">
    <property type="entry name" value="FYVE/PHD zinc finger"/>
    <property type="match status" value="1"/>
</dbReference>
<comment type="caution">
    <text evidence="8">The sequence shown here is derived from an EMBL/GenBank/DDBJ whole genome shotgun (WGS) entry which is preliminary data.</text>
</comment>